<dbReference type="PANTHER" id="PTHR43791:SF55">
    <property type="entry name" value="TRANSPORTER, PUTATIVE (AFU_ORTHOLOGUE AFUA_6G01820)-RELATED"/>
    <property type="match status" value="1"/>
</dbReference>
<dbReference type="InterPro" id="IPR036259">
    <property type="entry name" value="MFS_trans_sf"/>
</dbReference>
<gene>
    <name evidence="7" type="ORF">DB88DRAFT_322384</name>
</gene>
<organism evidence="7 8">
    <name type="scientific">Papiliotrema laurentii</name>
    <name type="common">Cryptococcus laurentii</name>
    <dbReference type="NCBI Taxonomy" id="5418"/>
    <lineage>
        <taxon>Eukaryota</taxon>
        <taxon>Fungi</taxon>
        <taxon>Dikarya</taxon>
        <taxon>Basidiomycota</taxon>
        <taxon>Agaricomycotina</taxon>
        <taxon>Tremellomycetes</taxon>
        <taxon>Tremellales</taxon>
        <taxon>Rhynchogastremaceae</taxon>
        <taxon>Papiliotrema</taxon>
    </lineage>
</organism>
<keyword evidence="5 6" id="KW-0472">Membrane</keyword>
<dbReference type="SUPFAM" id="SSF103473">
    <property type="entry name" value="MFS general substrate transporter"/>
    <property type="match status" value="1"/>
</dbReference>
<keyword evidence="2" id="KW-0813">Transport</keyword>
<comment type="subcellular location">
    <subcellularLocation>
        <location evidence="1">Membrane</location>
        <topology evidence="1">Multi-pass membrane protein</topology>
    </subcellularLocation>
</comment>
<sequence length="506" mass="56248">MSSLVGVDADLHADDAQRLAEERKLVRKVDWLLLPILMITLGLQYYDKAVLGSAAVFGILEDLDLIQTINGKPDTTRYSTVSAAFYYGYIVSVLPWALVFARYPLAKTSAICVFIWGVVCLLTVVCHNYPGFLVQRIFLGLTESAIPPAFVAITGLWYKPYELATRMGIWYSAYGLANMGSGLINFGLGHAKVAHPWKVMYYFGGACTIAWAFVIWFVLPDSPLEAGRFFNAREKEILARRYYEMSSIRTKQPFRPYQFFEAMRDLRTWIYLIMGAAIYMSNASVTAFGARIVKSWGFSSLQTIALLIPGGFATCLTIWFFCHFADRLPNSRTWMLPLSCIPVWVGGIVIWTAPSHPRIGPLLGYYLVASFGAPYVLLLTLSSTNVAGSTKKATTNGCVWIGYNVGNIASSYSVIASEAPIKYRSAWITVIVSMAFTTLASLVLRWMYVRENKRRDALAENKAGAETPGVVSGGEKEVLAGAEVEGDDDKARDLTDWENKAFRYAL</sequence>
<feature type="transmembrane region" description="Helical" evidence="6">
    <location>
        <begin position="137"/>
        <end position="157"/>
    </location>
</feature>
<keyword evidence="4 6" id="KW-1133">Transmembrane helix</keyword>
<feature type="transmembrane region" description="Helical" evidence="6">
    <location>
        <begin position="363"/>
        <end position="381"/>
    </location>
</feature>
<feature type="transmembrane region" description="Helical" evidence="6">
    <location>
        <begin position="84"/>
        <end position="103"/>
    </location>
</feature>
<dbReference type="GO" id="GO:0016020">
    <property type="term" value="C:membrane"/>
    <property type="evidence" value="ECO:0007669"/>
    <property type="project" value="UniProtKB-SubCell"/>
</dbReference>
<evidence type="ECO:0000256" key="6">
    <source>
        <dbReference type="SAM" id="Phobius"/>
    </source>
</evidence>
<dbReference type="InterPro" id="IPR011701">
    <property type="entry name" value="MFS"/>
</dbReference>
<dbReference type="Proteomes" id="UP001182556">
    <property type="component" value="Unassembled WGS sequence"/>
</dbReference>
<dbReference type="PANTHER" id="PTHR43791">
    <property type="entry name" value="PERMEASE-RELATED"/>
    <property type="match status" value="1"/>
</dbReference>
<feature type="transmembrane region" description="Helical" evidence="6">
    <location>
        <begin position="200"/>
        <end position="219"/>
    </location>
</feature>
<feature type="transmembrane region" description="Helical" evidence="6">
    <location>
        <begin position="169"/>
        <end position="188"/>
    </location>
</feature>
<dbReference type="GO" id="GO:0022857">
    <property type="term" value="F:transmembrane transporter activity"/>
    <property type="evidence" value="ECO:0007669"/>
    <property type="project" value="InterPro"/>
</dbReference>
<feature type="transmembrane region" description="Helical" evidence="6">
    <location>
        <begin position="334"/>
        <end position="351"/>
    </location>
</feature>
<evidence type="ECO:0000256" key="5">
    <source>
        <dbReference type="ARBA" id="ARBA00023136"/>
    </source>
</evidence>
<evidence type="ECO:0000256" key="3">
    <source>
        <dbReference type="ARBA" id="ARBA00022692"/>
    </source>
</evidence>
<dbReference type="EMBL" id="JAODAN010000007">
    <property type="protein sequence ID" value="KAK1922921.1"/>
    <property type="molecule type" value="Genomic_DNA"/>
</dbReference>
<feature type="transmembrane region" description="Helical" evidence="6">
    <location>
        <begin position="110"/>
        <end position="131"/>
    </location>
</feature>
<evidence type="ECO:0000313" key="8">
    <source>
        <dbReference type="Proteomes" id="UP001182556"/>
    </source>
</evidence>
<comment type="caution">
    <text evidence="7">The sequence shown here is derived from an EMBL/GenBank/DDBJ whole genome shotgun (WGS) entry which is preliminary data.</text>
</comment>
<evidence type="ECO:0000256" key="4">
    <source>
        <dbReference type="ARBA" id="ARBA00022989"/>
    </source>
</evidence>
<keyword evidence="3 6" id="KW-0812">Transmembrane</keyword>
<protein>
    <submittedName>
        <fullName evidence="7">Major facilitator superfamily domain-containing protein</fullName>
    </submittedName>
</protein>
<dbReference type="AlphaFoldDB" id="A0AAD9CVP0"/>
<evidence type="ECO:0000256" key="1">
    <source>
        <dbReference type="ARBA" id="ARBA00004141"/>
    </source>
</evidence>
<feature type="transmembrane region" description="Helical" evidence="6">
    <location>
        <begin position="393"/>
        <end position="415"/>
    </location>
</feature>
<evidence type="ECO:0000313" key="7">
    <source>
        <dbReference type="EMBL" id="KAK1922921.1"/>
    </source>
</evidence>
<feature type="transmembrane region" description="Helical" evidence="6">
    <location>
        <begin position="427"/>
        <end position="448"/>
    </location>
</feature>
<dbReference type="Gene3D" id="1.20.1250.20">
    <property type="entry name" value="MFS general substrate transporter like domains"/>
    <property type="match status" value="2"/>
</dbReference>
<feature type="transmembrane region" description="Helical" evidence="6">
    <location>
        <begin position="269"/>
        <end position="292"/>
    </location>
</feature>
<accession>A0AAD9CVP0</accession>
<proteinExistence type="predicted"/>
<evidence type="ECO:0000256" key="2">
    <source>
        <dbReference type="ARBA" id="ARBA00022448"/>
    </source>
</evidence>
<reference evidence="7" key="1">
    <citation type="submission" date="2023-02" db="EMBL/GenBank/DDBJ databases">
        <title>Identification and recombinant expression of a fungal hydrolase from Papiliotrema laurentii that hydrolyzes apple cutin and clears colloidal polyester polyurethane.</title>
        <authorList>
            <consortium name="DOE Joint Genome Institute"/>
            <person name="Roman V.A."/>
            <person name="Bojanowski C."/>
            <person name="Crable B.R."/>
            <person name="Wagner D.N."/>
            <person name="Hung C.S."/>
            <person name="Nadeau L.J."/>
            <person name="Schratz L."/>
            <person name="Haridas S."/>
            <person name="Pangilinan J."/>
            <person name="Lipzen A."/>
            <person name="Na H."/>
            <person name="Yan M."/>
            <person name="Ng V."/>
            <person name="Grigoriev I.V."/>
            <person name="Spatafora J.W."/>
            <person name="Barlow D."/>
            <person name="Biffinger J."/>
            <person name="Kelley-Loughnane N."/>
            <person name="Varaljay V.A."/>
            <person name="Crookes-Goodson W.J."/>
        </authorList>
    </citation>
    <scope>NUCLEOTIDE SEQUENCE</scope>
    <source>
        <strain evidence="7">5307AH</strain>
    </source>
</reference>
<name>A0AAD9CVP0_PAPLA</name>
<keyword evidence="8" id="KW-1185">Reference proteome</keyword>
<dbReference type="Pfam" id="PF07690">
    <property type="entry name" value="MFS_1"/>
    <property type="match status" value="1"/>
</dbReference>
<feature type="transmembrane region" description="Helical" evidence="6">
    <location>
        <begin position="304"/>
        <end position="322"/>
    </location>
</feature>